<comment type="cofactor">
    <cofactor evidence="1">
        <name>Zn(2+)</name>
        <dbReference type="ChEBI" id="CHEBI:29105"/>
    </cofactor>
</comment>
<evidence type="ECO:0000259" key="6">
    <source>
        <dbReference type="Pfam" id="PF02900"/>
    </source>
</evidence>
<name>A0A3P1ST94_9GAMM</name>
<dbReference type="InterPro" id="IPR004183">
    <property type="entry name" value="Xdiol_dOase_suB"/>
</dbReference>
<dbReference type="GO" id="GO:0008270">
    <property type="term" value="F:zinc ion binding"/>
    <property type="evidence" value="ECO:0007669"/>
    <property type="project" value="InterPro"/>
</dbReference>
<dbReference type="GO" id="GO:0016702">
    <property type="term" value="F:oxidoreductase activity, acting on single donors with incorporation of molecular oxygen, incorporation of two atoms of oxygen"/>
    <property type="evidence" value="ECO:0007669"/>
    <property type="project" value="UniProtKB-ARBA"/>
</dbReference>
<evidence type="ECO:0000256" key="1">
    <source>
        <dbReference type="ARBA" id="ARBA00001947"/>
    </source>
</evidence>
<evidence type="ECO:0000313" key="8">
    <source>
        <dbReference type="Proteomes" id="UP000267535"/>
    </source>
</evidence>
<keyword evidence="7" id="KW-0223">Dioxygenase</keyword>
<sequence length="284" mass="31523">MNRRDLLKAIMSIVAAKGIAGTALAAGRKMPVLFVGHGSPMNVLRDNGFTRHLNRLGESLPKPRAVLVVSAHWIDDKPALSSTEEPDTMYDFGGFPEALYEVNYPCQGDPALANHLAGNLKRYSSELDEHRGLDHGAWTVLHHLYPKANIPVIQLAMSRNFTVEEHLELGGALGQLRNEGVLILGSGNIVHNLRRLDRSAEAITPDWAEAFDRLIKNALLQRDFEQLLARDSSKHPLWQLSHPTIEHYVPLLYALGATTEDDEISFPYEGFDSGSISMRSVRFG</sequence>
<dbReference type="InterPro" id="IPR014436">
    <property type="entry name" value="Extradiol_dOase_DODA"/>
</dbReference>
<dbReference type="Gene3D" id="3.40.830.10">
    <property type="entry name" value="LigB-like"/>
    <property type="match status" value="1"/>
</dbReference>
<accession>A0A3P1ST94</accession>
<dbReference type="GO" id="GO:0008198">
    <property type="term" value="F:ferrous iron binding"/>
    <property type="evidence" value="ECO:0007669"/>
    <property type="project" value="InterPro"/>
</dbReference>
<comment type="caution">
    <text evidence="7">The sequence shown here is derived from an EMBL/GenBank/DDBJ whole genome shotgun (WGS) entry which is preliminary data.</text>
</comment>
<dbReference type="OrthoDB" id="9790889at2"/>
<dbReference type="Pfam" id="PF02900">
    <property type="entry name" value="LigB"/>
    <property type="match status" value="1"/>
</dbReference>
<organism evidence="7 8">
    <name type="scientific">Amphritea balenae</name>
    <dbReference type="NCBI Taxonomy" id="452629"/>
    <lineage>
        <taxon>Bacteria</taxon>
        <taxon>Pseudomonadati</taxon>
        <taxon>Pseudomonadota</taxon>
        <taxon>Gammaproteobacteria</taxon>
        <taxon>Oceanospirillales</taxon>
        <taxon>Oceanospirillaceae</taxon>
        <taxon>Amphritea</taxon>
    </lineage>
</organism>
<proteinExistence type="inferred from homology"/>
<evidence type="ECO:0000256" key="2">
    <source>
        <dbReference type="ARBA" id="ARBA00007581"/>
    </source>
</evidence>
<comment type="similarity">
    <text evidence="2">Belongs to the DODA-type extradiol aromatic ring-opening dioxygenase family.</text>
</comment>
<dbReference type="PIRSF" id="PIRSF006157">
    <property type="entry name" value="Doxgns_DODA"/>
    <property type="match status" value="1"/>
</dbReference>
<evidence type="ECO:0000256" key="4">
    <source>
        <dbReference type="ARBA" id="ARBA00022833"/>
    </source>
</evidence>
<dbReference type="Proteomes" id="UP000267535">
    <property type="component" value="Unassembled WGS sequence"/>
</dbReference>
<dbReference type="NCBIfam" id="NF007914">
    <property type="entry name" value="PRK10628.1"/>
    <property type="match status" value="1"/>
</dbReference>
<dbReference type="PANTHER" id="PTHR30096">
    <property type="entry name" value="4,5-DOPA DIOXYGENASE EXTRADIOL-LIKE PROTEIN"/>
    <property type="match status" value="1"/>
</dbReference>
<keyword evidence="4" id="KW-0862">Zinc</keyword>
<evidence type="ECO:0000256" key="5">
    <source>
        <dbReference type="ARBA" id="ARBA00023002"/>
    </source>
</evidence>
<keyword evidence="5" id="KW-0560">Oxidoreductase</keyword>
<evidence type="ECO:0000313" key="7">
    <source>
        <dbReference type="EMBL" id="RRC99392.1"/>
    </source>
</evidence>
<keyword evidence="8" id="KW-1185">Reference proteome</keyword>
<feature type="domain" description="Extradiol ring-cleavage dioxygenase class III enzyme subunit B" evidence="6">
    <location>
        <begin position="47"/>
        <end position="277"/>
    </location>
</feature>
<dbReference type="PANTHER" id="PTHR30096:SF0">
    <property type="entry name" value="4,5-DOPA DIOXYGENASE EXTRADIOL-LIKE PROTEIN"/>
    <property type="match status" value="1"/>
</dbReference>
<keyword evidence="3" id="KW-0479">Metal-binding</keyword>
<dbReference type="SUPFAM" id="SSF53213">
    <property type="entry name" value="LigB-like"/>
    <property type="match status" value="1"/>
</dbReference>
<reference evidence="7 8" key="1">
    <citation type="submission" date="2018-11" db="EMBL/GenBank/DDBJ databases">
        <title>The draft genome sequence of Amphritea balenae JAMM 1525T.</title>
        <authorList>
            <person name="Fang Z."/>
            <person name="Zhang Y."/>
            <person name="Han X."/>
        </authorList>
    </citation>
    <scope>NUCLEOTIDE SEQUENCE [LARGE SCALE GENOMIC DNA]</scope>
    <source>
        <strain evidence="7 8">JAMM 1525</strain>
    </source>
</reference>
<dbReference type="EMBL" id="RQXV01000005">
    <property type="protein sequence ID" value="RRC99392.1"/>
    <property type="molecule type" value="Genomic_DNA"/>
</dbReference>
<dbReference type="RefSeq" id="WP_124926230.1">
    <property type="nucleotide sequence ID" value="NZ_BMOH01000004.1"/>
</dbReference>
<protein>
    <submittedName>
        <fullName evidence="7">4,5-DOPA dioxygenase extradiol</fullName>
    </submittedName>
</protein>
<dbReference type="AlphaFoldDB" id="A0A3P1ST94"/>
<evidence type="ECO:0000256" key="3">
    <source>
        <dbReference type="ARBA" id="ARBA00022723"/>
    </source>
</evidence>
<gene>
    <name evidence="7" type="ORF">EHS89_11160</name>
</gene>
<dbReference type="CDD" id="cd07363">
    <property type="entry name" value="45_DOPA_Dioxygenase"/>
    <property type="match status" value="1"/>
</dbReference>